<protein>
    <submittedName>
        <fullName evidence="1">Uncharacterized protein</fullName>
    </submittedName>
</protein>
<accession>A0A1L8CN65</accession>
<keyword evidence="2" id="KW-1185">Reference proteome</keyword>
<evidence type="ECO:0000313" key="1">
    <source>
        <dbReference type="EMBL" id="GAV20358.1"/>
    </source>
</evidence>
<dbReference type="STRING" id="1921010.MMIC_P1323"/>
<reference evidence="1 2" key="1">
    <citation type="journal article" date="2017" name="Arch. Microbiol.">
        <title>Mariprofundus micogutta sp. nov., a novel iron-oxidizing zetaproteobacterium isolated from a deep-sea hydrothermal field at the Bayonnaise knoll of the Izu-Ogasawara arc, and a description of Mariprofundales ord. nov. and Zetaproteobacteria classis nov.</title>
        <authorList>
            <person name="Makita H."/>
            <person name="Tanaka E."/>
            <person name="Mitsunobu S."/>
            <person name="Miyazaki M."/>
            <person name="Nunoura T."/>
            <person name="Uematsu K."/>
            <person name="Takaki Y."/>
            <person name="Nishi S."/>
            <person name="Shimamura S."/>
            <person name="Takai K."/>
        </authorList>
    </citation>
    <scope>NUCLEOTIDE SEQUENCE [LARGE SCALE GENOMIC DNA]</scope>
    <source>
        <strain evidence="1 2">ET2</strain>
    </source>
</reference>
<evidence type="ECO:0000313" key="2">
    <source>
        <dbReference type="Proteomes" id="UP000231632"/>
    </source>
</evidence>
<gene>
    <name evidence="1" type="ORF">MMIC_P1323</name>
</gene>
<organism evidence="1 2">
    <name type="scientific">Mariprofundus micogutta</name>
    <dbReference type="NCBI Taxonomy" id="1921010"/>
    <lineage>
        <taxon>Bacteria</taxon>
        <taxon>Pseudomonadati</taxon>
        <taxon>Pseudomonadota</taxon>
        <taxon>Candidatius Mariprofundia</taxon>
        <taxon>Mariprofundales</taxon>
        <taxon>Mariprofundaceae</taxon>
        <taxon>Mariprofundus</taxon>
    </lineage>
</organism>
<sequence>MGFVRDAMTTYPKSLAHAVERYATQCRKMTSFAMAAKPRHVHAIIAVTMPIQGEESLMEKLFVQNAHTGFL</sequence>
<dbReference type="Proteomes" id="UP000231632">
    <property type="component" value="Unassembled WGS sequence"/>
</dbReference>
<comment type="caution">
    <text evidence="1">The sequence shown here is derived from an EMBL/GenBank/DDBJ whole genome shotgun (WGS) entry which is preliminary data.</text>
</comment>
<proteinExistence type="predicted"/>
<name>A0A1L8CN65_9PROT</name>
<dbReference type="EMBL" id="BDFD01000010">
    <property type="protein sequence ID" value="GAV20358.1"/>
    <property type="molecule type" value="Genomic_DNA"/>
</dbReference>
<dbReference type="AlphaFoldDB" id="A0A1L8CN65"/>